<evidence type="ECO:0000256" key="1">
    <source>
        <dbReference type="SAM" id="MobiDB-lite"/>
    </source>
</evidence>
<evidence type="ECO:0000313" key="2">
    <source>
        <dbReference type="EMBL" id="KAK1656033.1"/>
    </source>
</evidence>
<dbReference type="AlphaFoldDB" id="A0AAJ0A521"/>
<dbReference type="GeneID" id="85466712"/>
<gene>
    <name evidence="2" type="ORF">BDP81DRAFT_14212</name>
</gene>
<feature type="region of interest" description="Disordered" evidence="1">
    <location>
        <begin position="84"/>
        <end position="104"/>
    </location>
</feature>
<protein>
    <submittedName>
        <fullName evidence="2">Uncharacterized protein</fullName>
    </submittedName>
</protein>
<accession>A0AAJ0A521</accession>
<dbReference type="EMBL" id="JAHMHQ010000001">
    <property type="protein sequence ID" value="KAK1656033.1"/>
    <property type="molecule type" value="Genomic_DNA"/>
</dbReference>
<proteinExistence type="predicted"/>
<name>A0AAJ0A521_9PEZI</name>
<comment type="caution">
    <text evidence="2">The sequence shown here is derived from an EMBL/GenBank/DDBJ whole genome shotgun (WGS) entry which is preliminary data.</text>
</comment>
<sequence length="104" mass="11862">MWTFLSPPPRCWATSPRFFFFLLESTSRQTIGRVSSVPLSFRPIHPYLTGQTQTDTQRRLAHTKILTRGSALFRVTSIYFANDKTSTASNSAPPPRPIPVRHTR</sequence>
<keyword evidence="3" id="KW-1185">Reference proteome</keyword>
<evidence type="ECO:0000313" key="3">
    <source>
        <dbReference type="Proteomes" id="UP001243989"/>
    </source>
</evidence>
<dbReference type="Proteomes" id="UP001243989">
    <property type="component" value="Unassembled WGS sequence"/>
</dbReference>
<dbReference type="RefSeq" id="XP_060452077.1">
    <property type="nucleotide sequence ID" value="XM_060581850.1"/>
</dbReference>
<organism evidence="2 3">
    <name type="scientific">Colletotrichum phormii</name>
    <dbReference type="NCBI Taxonomy" id="359342"/>
    <lineage>
        <taxon>Eukaryota</taxon>
        <taxon>Fungi</taxon>
        <taxon>Dikarya</taxon>
        <taxon>Ascomycota</taxon>
        <taxon>Pezizomycotina</taxon>
        <taxon>Sordariomycetes</taxon>
        <taxon>Hypocreomycetidae</taxon>
        <taxon>Glomerellales</taxon>
        <taxon>Glomerellaceae</taxon>
        <taxon>Colletotrichum</taxon>
        <taxon>Colletotrichum acutatum species complex</taxon>
    </lineage>
</organism>
<reference evidence="2" key="1">
    <citation type="submission" date="2021-06" db="EMBL/GenBank/DDBJ databases">
        <title>Comparative genomics, transcriptomics and evolutionary studies reveal genomic signatures of adaptation to plant cell wall in hemibiotrophic fungi.</title>
        <authorList>
            <consortium name="DOE Joint Genome Institute"/>
            <person name="Baroncelli R."/>
            <person name="Diaz J.F."/>
            <person name="Benocci T."/>
            <person name="Peng M."/>
            <person name="Battaglia E."/>
            <person name="Haridas S."/>
            <person name="Andreopoulos W."/>
            <person name="Labutti K."/>
            <person name="Pangilinan J."/>
            <person name="Floch G.L."/>
            <person name="Makela M.R."/>
            <person name="Henrissat B."/>
            <person name="Grigoriev I.V."/>
            <person name="Crouch J.A."/>
            <person name="De Vries R.P."/>
            <person name="Sukno S.A."/>
            <person name="Thon M.R."/>
        </authorList>
    </citation>
    <scope>NUCLEOTIDE SEQUENCE</scope>
    <source>
        <strain evidence="2">CBS 102054</strain>
    </source>
</reference>